<organism evidence="1 2">
    <name type="scientific">Adiantum capillus-veneris</name>
    <name type="common">Maidenhair fern</name>
    <dbReference type="NCBI Taxonomy" id="13818"/>
    <lineage>
        <taxon>Eukaryota</taxon>
        <taxon>Viridiplantae</taxon>
        <taxon>Streptophyta</taxon>
        <taxon>Embryophyta</taxon>
        <taxon>Tracheophyta</taxon>
        <taxon>Polypodiopsida</taxon>
        <taxon>Polypodiidae</taxon>
        <taxon>Polypodiales</taxon>
        <taxon>Pteridineae</taxon>
        <taxon>Pteridaceae</taxon>
        <taxon>Vittarioideae</taxon>
        <taxon>Adiantum</taxon>
    </lineage>
</organism>
<protein>
    <submittedName>
        <fullName evidence="1">Uncharacterized protein</fullName>
    </submittedName>
</protein>
<reference evidence="1 2" key="1">
    <citation type="submission" date="2021-01" db="EMBL/GenBank/DDBJ databases">
        <title>Adiantum capillus-veneris genome.</title>
        <authorList>
            <person name="Fang Y."/>
            <person name="Liao Q."/>
        </authorList>
    </citation>
    <scope>NUCLEOTIDE SEQUENCE [LARGE SCALE GENOMIC DNA]</scope>
    <source>
        <strain evidence="1">H3</strain>
        <tissue evidence="1">Leaf</tissue>
    </source>
</reference>
<evidence type="ECO:0000313" key="2">
    <source>
        <dbReference type="Proteomes" id="UP000886520"/>
    </source>
</evidence>
<dbReference type="AlphaFoldDB" id="A0A9D4V7B3"/>
<comment type="caution">
    <text evidence="1">The sequence shown here is derived from an EMBL/GenBank/DDBJ whole genome shotgun (WGS) entry which is preliminary data.</text>
</comment>
<name>A0A9D4V7B3_ADICA</name>
<dbReference type="EMBL" id="JABFUD020000005">
    <property type="protein sequence ID" value="KAI5080277.1"/>
    <property type="molecule type" value="Genomic_DNA"/>
</dbReference>
<dbReference type="Proteomes" id="UP000886520">
    <property type="component" value="Chromosome 5"/>
</dbReference>
<accession>A0A9D4V7B3</accession>
<gene>
    <name evidence="1" type="ORF">GOP47_0005756</name>
</gene>
<sequence length="128" mass="14125">MQEEASQGVGQPCPTDRVEERRCIPEGVEDVNIPNNEVIDHGFLSRLADDMVVQEVLEEQVRVQVVVVEQSDLLSHEVVEDEASKAMVDEGWHGESGMACMPFEGPITKGMLGTHVGLRVVGLCKKQR</sequence>
<dbReference type="OrthoDB" id="1976218at2759"/>
<evidence type="ECO:0000313" key="1">
    <source>
        <dbReference type="EMBL" id="KAI5080277.1"/>
    </source>
</evidence>
<keyword evidence="2" id="KW-1185">Reference proteome</keyword>
<proteinExistence type="predicted"/>